<keyword evidence="4" id="KW-0862">Zinc</keyword>
<reference evidence="6 7" key="2">
    <citation type="submission" date="2018-06" db="EMBL/GenBank/DDBJ databases">
        <title>Sequencing of bacterial isolates from soil warming experiment in Harvard Forest, Massachusetts, USA.</title>
        <authorList>
            <person name="Deangelis K.PhD."/>
        </authorList>
    </citation>
    <scope>NUCLEOTIDE SEQUENCE [LARGE SCALE GENOMIC DNA]</scope>
    <source>
        <strain evidence="6 7">GAS496</strain>
    </source>
</reference>
<comment type="similarity">
    <text evidence="1">Belongs to the metallo-beta-lactamase superfamily.</text>
</comment>
<evidence type="ECO:0000256" key="2">
    <source>
        <dbReference type="ARBA" id="ARBA00022723"/>
    </source>
</evidence>
<accession>A0A318HAC0</accession>
<gene>
    <name evidence="6" type="ORF">C8E89_120108</name>
</gene>
<keyword evidence="7" id="KW-1185">Reference proteome</keyword>
<dbReference type="PANTHER" id="PTHR42978:SF3">
    <property type="entry name" value="BLR3078 PROTEIN"/>
    <property type="match status" value="1"/>
</dbReference>
<dbReference type="Proteomes" id="UP000247781">
    <property type="component" value="Unassembled WGS sequence"/>
</dbReference>
<dbReference type="Gene3D" id="3.60.15.10">
    <property type="entry name" value="Ribonuclease Z/Hydroxyacylglutathione hydrolase-like"/>
    <property type="match status" value="1"/>
</dbReference>
<organism evidence="6 7">
    <name type="scientific">Mycolicibacterium moriokaense</name>
    <dbReference type="NCBI Taxonomy" id="39691"/>
    <lineage>
        <taxon>Bacteria</taxon>
        <taxon>Bacillati</taxon>
        <taxon>Actinomycetota</taxon>
        <taxon>Actinomycetes</taxon>
        <taxon>Mycobacteriales</taxon>
        <taxon>Mycobacteriaceae</taxon>
        <taxon>Mycolicibacterium</taxon>
    </lineage>
</organism>
<protein>
    <submittedName>
        <fullName evidence="6">Glyoxylase-like metal-dependent hydrolase (Beta-lactamase superfamily II)</fullName>
    </submittedName>
</protein>
<keyword evidence="3 6" id="KW-0378">Hydrolase</keyword>
<dbReference type="GO" id="GO:0046872">
    <property type="term" value="F:metal ion binding"/>
    <property type="evidence" value="ECO:0007669"/>
    <property type="project" value="UniProtKB-KW"/>
</dbReference>
<proteinExistence type="inferred from homology"/>
<evidence type="ECO:0000313" key="6">
    <source>
        <dbReference type="EMBL" id="PXX04369.1"/>
    </source>
</evidence>
<evidence type="ECO:0000259" key="5">
    <source>
        <dbReference type="SMART" id="SM00849"/>
    </source>
</evidence>
<evidence type="ECO:0000256" key="3">
    <source>
        <dbReference type="ARBA" id="ARBA00022801"/>
    </source>
</evidence>
<evidence type="ECO:0000256" key="4">
    <source>
        <dbReference type="ARBA" id="ARBA00022833"/>
    </source>
</evidence>
<dbReference type="GO" id="GO:0016787">
    <property type="term" value="F:hydrolase activity"/>
    <property type="evidence" value="ECO:0007669"/>
    <property type="project" value="UniProtKB-KW"/>
</dbReference>
<keyword evidence="2" id="KW-0479">Metal-binding</keyword>
<evidence type="ECO:0000256" key="1">
    <source>
        <dbReference type="ARBA" id="ARBA00007749"/>
    </source>
</evidence>
<dbReference type="PANTHER" id="PTHR42978">
    <property type="entry name" value="QUORUM-QUENCHING LACTONASE YTNP-RELATED-RELATED"/>
    <property type="match status" value="1"/>
</dbReference>
<dbReference type="SUPFAM" id="SSF56281">
    <property type="entry name" value="Metallo-hydrolase/oxidoreductase"/>
    <property type="match status" value="1"/>
</dbReference>
<evidence type="ECO:0000313" key="7">
    <source>
        <dbReference type="Proteomes" id="UP000247781"/>
    </source>
</evidence>
<reference evidence="7" key="1">
    <citation type="submission" date="2018-05" db="EMBL/GenBank/DDBJ databases">
        <authorList>
            <person name="Deangelis K."/>
            <person name="Huntemann M."/>
            <person name="Clum A."/>
            <person name="Pillay M."/>
            <person name="Palaniappan K."/>
            <person name="Varghese N."/>
            <person name="Mikhailova N."/>
            <person name="Stamatis D."/>
            <person name="Reddy T."/>
            <person name="Daum C."/>
            <person name="Shapiro N."/>
            <person name="Ivanova N."/>
            <person name="Kyrpides N."/>
            <person name="Woyke T."/>
        </authorList>
    </citation>
    <scope>NUCLEOTIDE SEQUENCE [LARGE SCALE GENOMIC DNA]</scope>
    <source>
        <strain evidence="7">GAS496</strain>
    </source>
</reference>
<dbReference type="RefSeq" id="WP_235658509.1">
    <property type="nucleotide sequence ID" value="NZ_QJJU01000020.1"/>
</dbReference>
<dbReference type="CDD" id="cd07742">
    <property type="entry name" value="metallo-hydrolase-like_MBL-fold"/>
    <property type="match status" value="1"/>
</dbReference>
<dbReference type="InterPro" id="IPR036866">
    <property type="entry name" value="RibonucZ/Hydroxyglut_hydro"/>
</dbReference>
<dbReference type="EMBL" id="QJJU01000020">
    <property type="protein sequence ID" value="PXX04369.1"/>
    <property type="molecule type" value="Genomic_DNA"/>
</dbReference>
<name>A0A318HAC0_9MYCO</name>
<dbReference type="SMART" id="SM00849">
    <property type="entry name" value="Lactamase_B"/>
    <property type="match status" value="1"/>
</dbReference>
<feature type="domain" description="Metallo-beta-lactamase" evidence="5">
    <location>
        <begin position="33"/>
        <end position="274"/>
    </location>
</feature>
<comment type="caution">
    <text evidence="6">The sequence shown here is derived from an EMBL/GenBank/DDBJ whole genome shotgun (WGS) entry which is preliminary data.</text>
</comment>
<dbReference type="AlphaFoldDB" id="A0A318HAC0"/>
<dbReference type="InterPro" id="IPR001279">
    <property type="entry name" value="Metallo-B-lactamas"/>
</dbReference>
<sequence>MMRVHHLNCGSSEPLGGRLMGGEGHPLRKARGVCHCLLVETDRALVLVDSGLGMGDIERPVERLGKTFVRLARPVLDPDETAIRQIHSLGYDPADLSDIVLTHLDPDHAGGLSDFPHARVHLLADEHQAATEPPGGTKVNPTRVNRKQWAHGPRWQTYQLGAGERWFGFDAVRALRGLPPEILLVPLPGHTHGHTGVAIQLDSSVGAQDRWLLHAGDAYFAHTELDRDNPRAPAGVAMFEKRQQVDGTARTTNQARLRALVNAHPDQVEVISSHDPSELDAYQLNAAIAR</sequence>
<dbReference type="InterPro" id="IPR051013">
    <property type="entry name" value="MBL_superfamily_lactonases"/>
</dbReference>
<dbReference type="Pfam" id="PF00753">
    <property type="entry name" value="Lactamase_B"/>
    <property type="match status" value="1"/>
</dbReference>